<keyword evidence="5 7" id="KW-0472">Membrane</keyword>
<keyword evidence="9" id="KW-1185">Reference proteome</keyword>
<feature type="transmembrane region" description="Helical" evidence="7">
    <location>
        <begin position="195"/>
        <end position="214"/>
    </location>
</feature>
<dbReference type="RefSeq" id="WP_344309959.1">
    <property type="nucleotide sequence ID" value="NZ_BAAANO010000023.1"/>
</dbReference>
<accession>A0ABP5EYP0</accession>
<reference evidence="9" key="1">
    <citation type="journal article" date="2019" name="Int. J. Syst. Evol. Microbiol.">
        <title>The Global Catalogue of Microorganisms (GCM) 10K type strain sequencing project: providing services to taxonomists for standard genome sequencing and annotation.</title>
        <authorList>
            <consortium name="The Broad Institute Genomics Platform"/>
            <consortium name="The Broad Institute Genome Sequencing Center for Infectious Disease"/>
            <person name="Wu L."/>
            <person name="Ma J."/>
        </authorList>
    </citation>
    <scope>NUCLEOTIDE SEQUENCE [LARGE SCALE GENOMIC DNA]</scope>
    <source>
        <strain evidence="9">JCM 14546</strain>
    </source>
</reference>
<evidence type="ECO:0000256" key="6">
    <source>
        <dbReference type="SAM" id="MobiDB-lite"/>
    </source>
</evidence>
<evidence type="ECO:0000256" key="2">
    <source>
        <dbReference type="ARBA" id="ARBA00022475"/>
    </source>
</evidence>
<dbReference type="InterPro" id="IPR050367">
    <property type="entry name" value="APC_superfamily"/>
</dbReference>
<dbReference type="PANTHER" id="PTHR42770:SF16">
    <property type="entry name" value="AMINO ACID PERMEASE"/>
    <property type="match status" value="1"/>
</dbReference>
<feature type="transmembrane region" description="Helical" evidence="7">
    <location>
        <begin position="469"/>
        <end position="490"/>
    </location>
</feature>
<evidence type="ECO:0000256" key="5">
    <source>
        <dbReference type="ARBA" id="ARBA00023136"/>
    </source>
</evidence>
<dbReference type="EMBL" id="BAAANO010000023">
    <property type="protein sequence ID" value="GAA2011559.1"/>
    <property type="molecule type" value="Genomic_DNA"/>
</dbReference>
<feature type="transmembrane region" description="Helical" evidence="7">
    <location>
        <begin position="153"/>
        <end position="175"/>
    </location>
</feature>
<feature type="transmembrane region" description="Helical" evidence="7">
    <location>
        <begin position="111"/>
        <end position="132"/>
    </location>
</feature>
<keyword evidence="3 7" id="KW-0812">Transmembrane</keyword>
<feature type="transmembrane region" description="Helical" evidence="7">
    <location>
        <begin position="81"/>
        <end position="105"/>
    </location>
</feature>
<feature type="transmembrane region" description="Helical" evidence="7">
    <location>
        <begin position="394"/>
        <end position="419"/>
    </location>
</feature>
<proteinExistence type="predicted"/>
<dbReference type="InterPro" id="IPR002293">
    <property type="entry name" value="AA/rel_permease1"/>
</dbReference>
<feature type="transmembrane region" description="Helical" evidence="7">
    <location>
        <begin position="496"/>
        <end position="519"/>
    </location>
</feature>
<protein>
    <submittedName>
        <fullName evidence="8">APC family permease</fullName>
    </submittedName>
</protein>
<evidence type="ECO:0000313" key="9">
    <source>
        <dbReference type="Proteomes" id="UP001500755"/>
    </source>
</evidence>
<gene>
    <name evidence="8" type="ORF">GCM10009755_23640</name>
</gene>
<sequence>MNPPHGFSAAPATDGTPTAEAPRASGGPVTGVAEAPAHTRDVPAEFATEVTTLGAPVGASAGDSGVPGSGRLSGTLGTFDIVLMVVAAAAPLSVTAATIPLMFLVTGSTGVPAYMAVCTLILLVFSVGFTRMSAYIRNAGAFYSYVQAGLGRVLGNGTAFLAIGAYFLLLLAVYFLFGIMTADLFGAFFGLSVHWAVPTAVCLVATAVLGYLNIDLSAKVLGVFLVLETLVVAVLDVVIIARGGAEGLSLVSSLGIGDPASSWGLGLMYAVLGFMGFEATAVFRKETKDPDTTIPRATFLAVVFIGVFYTLSAWCMSMGVGPGGIVDAATEDYEGVILTLGATYVAPVFNSIMQVLIITSLFACILAFHNVTARYLFSLGGTGALPRRLGRPHAAFGTPSFASAVVSTGSVAVVGAYLLFGLDPLTVGYTWLSGTATLGLLALIALTSLAVIVFFALRTQDRNPWGTRIAPGLALLGMAVILTVVIANFVDLVGDPVAAVVLPVLLAVLLGAGMVSALVMKARRPAEYAALLDQ</sequence>
<feature type="transmembrane region" description="Helical" evidence="7">
    <location>
        <begin position="431"/>
        <end position="457"/>
    </location>
</feature>
<comment type="subcellular location">
    <subcellularLocation>
        <location evidence="1">Cell membrane</location>
        <topology evidence="1">Multi-pass membrane protein</topology>
    </subcellularLocation>
</comment>
<dbReference type="PANTHER" id="PTHR42770">
    <property type="entry name" value="AMINO ACID TRANSPORTER-RELATED"/>
    <property type="match status" value="1"/>
</dbReference>
<dbReference type="PIRSF" id="PIRSF006060">
    <property type="entry name" value="AA_transporter"/>
    <property type="match status" value="1"/>
</dbReference>
<organism evidence="8 9">
    <name type="scientific">Brevibacterium samyangense</name>
    <dbReference type="NCBI Taxonomy" id="366888"/>
    <lineage>
        <taxon>Bacteria</taxon>
        <taxon>Bacillati</taxon>
        <taxon>Actinomycetota</taxon>
        <taxon>Actinomycetes</taxon>
        <taxon>Micrococcales</taxon>
        <taxon>Brevibacteriaceae</taxon>
        <taxon>Brevibacterium</taxon>
    </lineage>
</organism>
<dbReference type="Proteomes" id="UP001500755">
    <property type="component" value="Unassembled WGS sequence"/>
</dbReference>
<comment type="caution">
    <text evidence="8">The sequence shown here is derived from an EMBL/GenBank/DDBJ whole genome shotgun (WGS) entry which is preliminary data.</text>
</comment>
<evidence type="ECO:0000256" key="4">
    <source>
        <dbReference type="ARBA" id="ARBA00022989"/>
    </source>
</evidence>
<feature type="transmembrane region" description="Helical" evidence="7">
    <location>
        <begin position="261"/>
        <end position="282"/>
    </location>
</feature>
<evidence type="ECO:0000256" key="1">
    <source>
        <dbReference type="ARBA" id="ARBA00004651"/>
    </source>
</evidence>
<evidence type="ECO:0000313" key="8">
    <source>
        <dbReference type="EMBL" id="GAA2011559.1"/>
    </source>
</evidence>
<keyword evidence="2" id="KW-1003">Cell membrane</keyword>
<dbReference type="Pfam" id="PF13520">
    <property type="entry name" value="AA_permease_2"/>
    <property type="match status" value="1"/>
</dbReference>
<name>A0ABP5EYP0_9MICO</name>
<feature type="transmembrane region" description="Helical" evidence="7">
    <location>
        <begin position="221"/>
        <end position="241"/>
    </location>
</feature>
<feature type="transmembrane region" description="Helical" evidence="7">
    <location>
        <begin position="294"/>
        <end position="314"/>
    </location>
</feature>
<evidence type="ECO:0000256" key="3">
    <source>
        <dbReference type="ARBA" id="ARBA00022692"/>
    </source>
</evidence>
<dbReference type="Gene3D" id="1.20.1740.10">
    <property type="entry name" value="Amino acid/polyamine transporter I"/>
    <property type="match status" value="1"/>
</dbReference>
<keyword evidence="4 7" id="KW-1133">Transmembrane helix</keyword>
<feature type="transmembrane region" description="Helical" evidence="7">
    <location>
        <begin position="352"/>
        <end position="373"/>
    </location>
</feature>
<feature type="region of interest" description="Disordered" evidence="6">
    <location>
        <begin position="1"/>
        <end position="34"/>
    </location>
</feature>
<evidence type="ECO:0000256" key="7">
    <source>
        <dbReference type="SAM" id="Phobius"/>
    </source>
</evidence>